<comment type="caution">
    <text evidence="3">The sequence shown here is derived from an EMBL/GenBank/DDBJ whole genome shotgun (WGS) entry which is preliminary data.</text>
</comment>
<protein>
    <recommendedName>
        <fullName evidence="2">CRAL-TRIO domain-containing protein</fullName>
    </recommendedName>
</protein>
<dbReference type="CDD" id="cd00170">
    <property type="entry name" value="SEC14"/>
    <property type="match status" value="1"/>
</dbReference>
<name>A0A8J4PYE3_9MYCE</name>
<dbReference type="InterPro" id="IPR036865">
    <property type="entry name" value="CRAL-TRIO_dom_sf"/>
</dbReference>
<dbReference type="OrthoDB" id="75724at2759"/>
<dbReference type="Proteomes" id="UP000695562">
    <property type="component" value="Unassembled WGS sequence"/>
</dbReference>
<dbReference type="SUPFAM" id="SSF46938">
    <property type="entry name" value="CRAL/TRIO N-terminal domain"/>
    <property type="match status" value="1"/>
</dbReference>
<dbReference type="PANTHER" id="PTHR45824:SF29">
    <property type="entry name" value="GH16843P"/>
    <property type="match status" value="1"/>
</dbReference>
<dbReference type="SMART" id="SM00516">
    <property type="entry name" value="SEC14"/>
    <property type="match status" value="1"/>
</dbReference>
<proteinExistence type="predicted"/>
<dbReference type="Gene3D" id="3.40.525.10">
    <property type="entry name" value="CRAL-TRIO lipid binding domain"/>
    <property type="match status" value="1"/>
</dbReference>
<organism evidence="3 4">
    <name type="scientific">Polysphondylium violaceum</name>
    <dbReference type="NCBI Taxonomy" id="133409"/>
    <lineage>
        <taxon>Eukaryota</taxon>
        <taxon>Amoebozoa</taxon>
        <taxon>Evosea</taxon>
        <taxon>Eumycetozoa</taxon>
        <taxon>Dictyostelia</taxon>
        <taxon>Dictyosteliales</taxon>
        <taxon>Dictyosteliaceae</taxon>
        <taxon>Polysphondylium</taxon>
    </lineage>
</organism>
<dbReference type="InterPro" id="IPR011074">
    <property type="entry name" value="CRAL/TRIO_N_dom"/>
</dbReference>
<dbReference type="EMBL" id="AJWJ01000068">
    <property type="protein sequence ID" value="KAF2076236.1"/>
    <property type="molecule type" value="Genomic_DNA"/>
</dbReference>
<dbReference type="Pfam" id="PF03765">
    <property type="entry name" value="CRAL_TRIO_N"/>
    <property type="match status" value="1"/>
</dbReference>
<feature type="domain" description="CRAL-TRIO" evidence="2">
    <location>
        <begin position="101"/>
        <end position="269"/>
    </location>
</feature>
<dbReference type="Pfam" id="PF00650">
    <property type="entry name" value="CRAL_TRIO"/>
    <property type="match status" value="1"/>
</dbReference>
<dbReference type="GO" id="GO:0008526">
    <property type="term" value="F:phosphatidylinositol transfer activity"/>
    <property type="evidence" value="ECO:0007669"/>
    <property type="project" value="TreeGrafter"/>
</dbReference>
<evidence type="ECO:0000313" key="3">
    <source>
        <dbReference type="EMBL" id="KAF2076236.1"/>
    </source>
</evidence>
<dbReference type="SMART" id="SM01100">
    <property type="entry name" value="CRAL_TRIO_N"/>
    <property type="match status" value="1"/>
</dbReference>
<accession>A0A8J4PYE3</accession>
<keyword evidence="4" id="KW-1185">Reference proteome</keyword>
<feature type="compositionally biased region" description="Low complexity" evidence="1">
    <location>
        <begin position="8"/>
        <end position="21"/>
    </location>
</feature>
<dbReference type="PROSITE" id="PS50191">
    <property type="entry name" value="CRAL_TRIO"/>
    <property type="match status" value="1"/>
</dbReference>
<dbReference type="InterPro" id="IPR052578">
    <property type="entry name" value="PI_Transfer_CRAL-TRIO"/>
</dbReference>
<reference evidence="3" key="1">
    <citation type="submission" date="2020-01" db="EMBL/GenBank/DDBJ databases">
        <title>Development of genomics and gene disruption for Polysphondylium violaceum indicates a role for the polyketide synthase stlB in stalk morphogenesis.</title>
        <authorList>
            <person name="Narita B."/>
            <person name="Kawabe Y."/>
            <person name="Kin K."/>
            <person name="Saito T."/>
            <person name="Gibbs R."/>
            <person name="Kuspa A."/>
            <person name="Muzny D."/>
            <person name="Queller D."/>
            <person name="Richards S."/>
            <person name="Strassman J."/>
            <person name="Sucgang R."/>
            <person name="Worley K."/>
            <person name="Schaap P."/>
        </authorList>
    </citation>
    <scope>NUCLEOTIDE SEQUENCE</scope>
    <source>
        <strain evidence="3">QSvi11</strain>
    </source>
</reference>
<dbReference type="PRINTS" id="PR00180">
    <property type="entry name" value="CRETINALDHBP"/>
</dbReference>
<dbReference type="PANTHER" id="PTHR45824">
    <property type="entry name" value="GH16843P"/>
    <property type="match status" value="1"/>
</dbReference>
<sequence>MGKKSKKTSTTTTPTTTTTTTEGNVFDPFEKLDDSQLDVFKQFKDRLAKLEPELDEPERKWIENDRDMMILRYLRARDYEIDAAFELLKGTIQWRKTYKPYETSAEALSYEACTGKQYVYGKSNGRSVIYMRPARENTKNHENQIRLLVYNIERAISLMDKSQGHEQICLLIDFQGYSLLNAPPMSVSKLTLEILGNHYPERLGNAFLIDPPFIFNIFWGAISPFVNKVTAKKVVFVSGEKGKQKIYNSYFTSAAEVEKSVGGESEHEYHHPHFWRKEVEMNRIERGLDPISEEEMERVLNLKE</sequence>
<evidence type="ECO:0000313" key="4">
    <source>
        <dbReference type="Proteomes" id="UP000695562"/>
    </source>
</evidence>
<dbReference type="InterPro" id="IPR036273">
    <property type="entry name" value="CRAL/TRIO_N_dom_sf"/>
</dbReference>
<dbReference type="SUPFAM" id="SSF52087">
    <property type="entry name" value="CRAL/TRIO domain"/>
    <property type="match status" value="1"/>
</dbReference>
<dbReference type="AlphaFoldDB" id="A0A8J4PYE3"/>
<gene>
    <name evidence="3" type="ORF">CYY_002477</name>
</gene>
<feature type="region of interest" description="Disordered" evidence="1">
    <location>
        <begin position="1"/>
        <end position="27"/>
    </location>
</feature>
<evidence type="ECO:0000259" key="2">
    <source>
        <dbReference type="PROSITE" id="PS50191"/>
    </source>
</evidence>
<dbReference type="InterPro" id="IPR001251">
    <property type="entry name" value="CRAL-TRIO_dom"/>
</dbReference>
<evidence type="ECO:0000256" key="1">
    <source>
        <dbReference type="SAM" id="MobiDB-lite"/>
    </source>
</evidence>